<dbReference type="eggNOG" id="COG0463">
    <property type="taxonomic scope" value="Bacteria"/>
</dbReference>
<dbReference type="HOGENOM" id="CLU_025996_0_3_11"/>
<dbReference type="PANTHER" id="PTHR43685:SF2">
    <property type="entry name" value="GLYCOSYLTRANSFERASE 2-LIKE DOMAIN-CONTAINING PROTEIN"/>
    <property type="match status" value="1"/>
</dbReference>
<dbReference type="EMBL" id="BA000035">
    <property type="protein sequence ID" value="BAC17189.1"/>
    <property type="molecule type" value="Genomic_DNA"/>
</dbReference>
<sequence length="336" mass="38138">MTALGLRNSYLYIFPTTYEKRTKRYKGIQTHVSLKKFSFLADSIFRKAVTNMNSKNVSFSVLIPFFNDSATIRRALDSISNQTLLPAEVIIVDDASTEVENAKLREILIEYSHLQPSLIVLPENQGPSTARNAGWKNATADFVAFLDADDSWHPSKLELQANTLQKNPEIVLLGTARSYREDSHPENEKESRISLITPAKQLFRNRFVTSSVVVSRTINNRFNENLRYSEDNDLWCRVILATHLAANLQSFLTFYHKPIRSAEGASGQYLKMFQGQYRVFQGLYEDSLISIPLLSLAISSAAVRFGRRMLLVSVDKLRNFGNQTSNNGTLTRSKRK</sequence>
<accession>Q8FSL1</accession>
<dbReference type="InterPro" id="IPR050834">
    <property type="entry name" value="Glycosyltransf_2"/>
</dbReference>
<dbReference type="InterPro" id="IPR001173">
    <property type="entry name" value="Glyco_trans_2-like"/>
</dbReference>
<dbReference type="Pfam" id="PF00535">
    <property type="entry name" value="Glycos_transf_2"/>
    <property type="match status" value="1"/>
</dbReference>
<evidence type="ECO:0000313" key="3">
    <source>
        <dbReference type="Proteomes" id="UP000001409"/>
    </source>
</evidence>
<protein>
    <recommendedName>
        <fullName evidence="1">Glycosyltransferase 2-like domain-containing protein</fullName>
    </recommendedName>
</protein>
<proteinExistence type="predicted"/>
<dbReference type="STRING" id="196164.gene:10740777"/>
<keyword evidence="3" id="KW-1185">Reference proteome</keyword>
<name>Q8FSL1_COREF</name>
<feature type="domain" description="Glycosyltransferase 2-like" evidence="1">
    <location>
        <begin position="60"/>
        <end position="196"/>
    </location>
</feature>
<dbReference type="CDD" id="cd00761">
    <property type="entry name" value="Glyco_tranf_GTA_type"/>
    <property type="match status" value="1"/>
</dbReference>
<dbReference type="PANTHER" id="PTHR43685">
    <property type="entry name" value="GLYCOSYLTRANSFERASE"/>
    <property type="match status" value="1"/>
</dbReference>
<organism evidence="2 3">
    <name type="scientific">Corynebacterium efficiens (strain DSM 44549 / YS-314 / AJ 12310 / JCM 11189 / NBRC 100395)</name>
    <dbReference type="NCBI Taxonomy" id="196164"/>
    <lineage>
        <taxon>Bacteria</taxon>
        <taxon>Bacillati</taxon>
        <taxon>Actinomycetota</taxon>
        <taxon>Actinomycetes</taxon>
        <taxon>Mycobacteriales</taxon>
        <taxon>Corynebacteriaceae</taxon>
        <taxon>Corynebacterium</taxon>
    </lineage>
</organism>
<dbReference type="InterPro" id="IPR029044">
    <property type="entry name" value="Nucleotide-diphossugar_trans"/>
</dbReference>
<dbReference type="Gene3D" id="3.90.550.10">
    <property type="entry name" value="Spore Coat Polysaccharide Biosynthesis Protein SpsA, Chain A"/>
    <property type="match status" value="1"/>
</dbReference>
<dbReference type="AlphaFoldDB" id="Q8FSL1"/>
<dbReference type="Proteomes" id="UP000001409">
    <property type="component" value="Chromosome"/>
</dbReference>
<dbReference type="SUPFAM" id="SSF53448">
    <property type="entry name" value="Nucleotide-diphospho-sugar transferases"/>
    <property type="match status" value="1"/>
</dbReference>
<evidence type="ECO:0000259" key="1">
    <source>
        <dbReference type="Pfam" id="PF00535"/>
    </source>
</evidence>
<reference evidence="2 3" key="1">
    <citation type="journal article" date="2003" name="Genome Res.">
        <title>Comparative complete genome sequence analysis of the amino acid replacements responsible for the thermostability of Corynebacterium efficiens.</title>
        <authorList>
            <person name="Nishio Y."/>
            <person name="Nakamura Y."/>
            <person name="Kawarabayasi Y."/>
            <person name="Usuda Y."/>
            <person name="Kimura E."/>
            <person name="Sugimoto S."/>
            <person name="Matsui K."/>
            <person name="Yamagishi A."/>
            <person name="Kikuchi H."/>
            <person name="Ikeo K."/>
            <person name="Gojobori T."/>
        </authorList>
    </citation>
    <scope>NUCLEOTIDE SEQUENCE [LARGE SCALE GENOMIC DNA]</scope>
    <source>
        <strain evidence="3">DSM 44549 / YS-314 / AJ 12310 / JCM 11189 / NBRC 100395</strain>
    </source>
</reference>
<evidence type="ECO:0000313" key="2">
    <source>
        <dbReference type="EMBL" id="BAC17189.1"/>
    </source>
</evidence>
<dbReference type="KEGG" id="cef:CE0379"/>